<comment type="caution">
    <text evidence="4">The sequence shown here is derived from an EMBL/GenBank/DDBJ whole genome shotgun (WGS) entry which is preliminary data.</text>
</comment>
<reference evidence="3" key="2">
    <citation type="submission" date="2019-11" db="EMBL/GenBank/DDBJ databases">
        <title>Improved Assembly of Tolypothrix boutellei genome.</title>
        <authorList>
            <person name="Sarangi A.N."/>
            <person name="Mukherjee M."/>
            <person name="Ghosh S."/>
            <person name="Singh D."/>
            <person name="Das A."/>
            <person name="Kant S."/>
            <person name="Prusty A."/>
            <person name="Tripathy S."/>
        </authorList>
    </citation>
    <scope>NUCLEOTIDE SEQUENCE</scope>
    <source>
        <strain evidence="3">VB521301</strain>
    </source>
</reference>
<evidence type="ECO:0000313" key="5">
    <source>
        <dbReference type="Proteomes" id="UP000029738"/>
    </source>
</evidence>
<accession>A0A0C1MY47</accession>
<reference evidence="4" key="1">
    <citation type="journal article" date="2015" name="Genome Announc.">
        <title>Draft Genome Sequence of Tolypothrix boutellei Strain VB521301.</title>
        <authorList>
            <person name="Chandrababunaidu M.M."/>
            <person name="Singh D."/>
            <person name="Sen D."/>
            <person name="Bhan S."/>
            <person name="Das S."/>
            <person name="Gupta A."/>
            <person name="Adhikary S.P."/>
            <person name="Tripathy S."/>
        </authorList>
    </citation>
    <scope>NUCLEOTIDE SEQUENCE</scope>
    <source>
        <strain evidence="4">VB521301</strain>
    </source>
</reference>
<keyword evidence="2" id="KW-0472">Membrane</keyword>
<sequence length="256" mass="28572">MIQEVTFKKQVTAGLMAGIFFGLSLIPVTVLADDRTPPDDRAPSSGRSSGGRGCGTPELSAQSNVSALILLAPNGYPRQTVSTRPKFAWFVRDTGSMAAEFRLYERENGTSPQNGNRFKLVTEIKDDNFKTAPGITVLSLTQSYPELTVGKQYRWQVEIVCDPSRPSSNIFATSDIEIVPTPLNLKTQLERAKTSLERATLYEQANLWYDLLGVTFTSESNDAKLKTIRLSLLDKIGENDKEWQMLRNSEIYLIQR</sequence>
<evidence type="ECO:0000313" key="3">
    <source>
        <dbReference type="EMBL" id="KAF3889276.1"/>
    </source>
</evidence>
<dbReference type="InterPro" id="IPR010328">
    <property type="entry name" value="DUF928"/>
</dbReference>
<evidence type="ECO:0000256" key="2">
    <source>
        <dbReference type="SAM" id="Phobius"/>
    </source>
</evidence>
<organism evidence="4">
    <name type="scientific">Tolypothrix bouteillei VB521301</name>
    <dbReference type="NCBI Taxonomy" id="1479485"/>
    <lineage>
        <taxon>Bacteria</taxon>
        <taxon>Bacillati</taxon>
        <taxon>Cyanobacteriota</taxon>
        <taxon>Cyanophyceae</taxon>
        <taxon>Nostocales</taxon>
        <taxon>Tolypothrichaceae</taxon>
        <taxon>Tolypothrix</taxon>
    </lineage>
</organism>
<feature type="transmembrane region" description="Helical" evidence="2">
    <location>
        <begin position="12"/>
        <end position="32"/>
    </location>
</feature>
<dbReference type="AlphaFoldDB" id="A0A0C1MY47"/>
<evidence type="ECO:0000256" key="1">
    <source>
        <dbReference type="SAM" id="MobiDB-lite"/>
    </source>
</evidence>
<dbReference type="EMBL" id="JHEG04000001">
    <property type="protein sequence ID" value="KAF3889276.1"/>
    <property type="molecule type" value="Genomic_DNA"/>
</dbReference>
<protein>
    <submittedName>
        <fullName evidence="3">DUF928 domain-containing protein</fullName>
    </submittedName>
</protein>
<keyword evidence="5" id="KW-1185">Reference proteome</keyword>
<dbReference type="OrthoDB" id="532838at2"/>
<keyword evidence="2" id="KW-0812">Transmembrane</keyword>
<dbReference type="RefSeq" id="WP_038072876.1">
    <property type="nucleotide sequence ID" value="NZ_JHEG04000001.1"/>
</dbReference>
<dbReference type="Pfam" id="PF06051">
    <property type="entry name" value="DUF928"/>
    <property type="match status" value="1"/>
</dbReference>
<dbReference type="Proteomes" id="UP000029738">
    <property type="component" value="Unassembled WGS sequence"/>
</dbReference>
<gene>
    <name evidence="4" type="ORF">DA73_0239815</name>
    <name evidence="3" type="ORF">DA73_0400030180</name>
</gene>
<name>A0A0C1MY47_9CYAN</name>
<dbReference type="EMBL" id="JHEG02000059">
    <property type="protein sequence ID" value="KIE07277.1"/>
    <property type="molecule type" value="Genomic_DNA"/>
</dbReference>
<keyword evidence="2" id="KW-1133">Transmembrane helix</keyword>
<evidence type="ECO:0000313" key="4">
    <source>
        <dbReference type="EMBL" id="KIE07277.1"/>
    </source>
</evidence>
<feature type="region of interest" description="Disordered" evidence="1">
    <location>
        <begin position="34"/>
        <end position="57"/>
    </location>
</feature>
<dbReference type="STRING" id="1479485.DA73_0239815"/>
<proteinExistence type="predicted"/>